<dbReference type="FunFam" id="2.60.40.10:FF:000072">
    <property type="entry name" value="RIMS-binding protein 2 isoform X1"/>
    <property type="match status" value="1"/>
</dbReference>
<dbReference type="InterPro" id="IPR035753">
    <property type="entry name" value="RIM-BP_SH3_2"/>
</dbReference>
<keyword evidence="6" id="KW-0770">Synapse</keyword>
<feature type="domain" description="Fibronectin type-III" evidence="15">
    <location>
        <begin position="408"/>
        <end position="490"/>
    </location>
</feature>
<dbReference type="CDD" id="cd00063">
    <property type="entry name" value="FN3"/>
    <property type="match status" value="3"/>
</dbReference>
<evidence type="ECO:0000256" key="13">
    <source>
        <dbReference type="SAM" id="MobiDB-lite"/>
    </source>
</evidence>
<dbReference type="GO" id="GO:0005886">
    <property type="term" value="C:plasma membrane"/>
    <property type="evidence" value="ECO:0007669"/>
    <property type="project" value="UniProtKB-SubCell"/>
</dbReference>
<comment type="subcellular location">
    <subcellularLocation>
        <location evidence="1">Cell membrane</location>
    </subcellularLocation>
    <subcellularLocation>
        <location evidence="8">Synapse</location>
    </subcellularLocation>
</comment>
<comment type="caution">
    <text evidence="16">The sequence shown here is derived from an EMBL/GenBank/DDBJ whole genome shotgun (WGS) entry which is preliminary data.</text>
</comment>
<evidence type="ECO:0000256" key="6">
    <source>
        <dbReference type="ARBA" id="ARBA00023018"/>
    </source>
</evidence>
<dbReference type="AlphaFoldDB" id="A0A7J8H5K4"/>
<dbReference type="InterPro" id="IPR036116">
    <property type="entry name" value="FN3_sf"/>
</dbReference>
<dbReference type="CDD" id="cd12012">
    <property type="entry name" value="SH3_RIM-BP_2"/>
    <property type="match status" value="1"/>
</dbReference>
<feature type="compositionally biased region" description="Acidic residues" evidence="13">
    <location>
        <begin position="848"/>
        <end position="858"/>
    </location>
</feature>
<feature type="coiled-coil region" evidence="12">
    <location>
        <begin position="1"/>
        <end position="67"/>
    </location>
</feature>
<dbReference type="Gene3D" id="2.30.30.40">
    <property type="entry name" value="SH3 Domains"/>
    <property type="match status" value="3"/>
</dbReference>
<dbReference type="Gene3D" id="2.60.40.10">
    <property type="entry name" value="Immunoglobulins"/>
    <property type="match status" value="2"/>
</dbReference>
<feature type="compositionally biased region" description="Pro residues" evidence="13">
    <location>
        <begin position="137"/>
        <end position="151"/>
    </location>
</feature>
<keyword evidence="3 11" id="KW-0728">SH3 domain</keyword>
<feature type="region of interest" description="Disordered" evidence="13">
    <location>
        <begin position="601"/>
        <end position="681"/>
    </location>
</feature>
<dbReference type="CDD" id="cd12014">
    <property type="entry name" value="SH3_RIM-BP_1"/>
    <property type="match status" value="1"/>
</dbReference>
<evidence type="ECO:0000256" key="10">
    <source>
        <dbReference type="ARBA" id="ARBA00068024"/>
    </source>
</evidence>
<evidence type="ECO:0000313" key="16">
    <source>
        <dbReference type="EMBL" id="KAF6467468.1"/>
    </source>
</evidence>
<evidence type="ECO:0000313" key="17">
    <source>
        <dbReference type="Proteomes" id="UP000593571"/>
    </source>
</evidence>
<dbReference type="InterPro" id="IPR003961">
    <property type="entry name" value="FN3_dom"/>
</dbReference>
<evidence type="ECO:0000256" key="5">
    <source>
        <dbReference type="ARBA" id="ARBA00022737"/>
    </source>
</evidence>
<feature type="region of interest" description="Disordered" evidence="13">
    <location>
        <begin position="130"/>
        <end position="179"/>
    </location>
</feature>
<dbReference type="EMBL" id="JACASE010000005">
    <property type="protein sequence ID" value="KAF6467468.1"/>
    <property type="molecule type" value="Genomic_DNA"/>
</dbReference>
<dbReference type="FunFam" id="2.30.30.40:FF:000016">
    <property type="entry name" value="RIMS-binding protein 2 isoform X2"/>
    <property type="match status" value="1"/>
</dbReference>
<protein>
    <recommendedName>
        <fullName evidence="10">RIMS-binding protein 2</fullName>
    </recommendedName>
</protein>
<dbReference type="PANTHER" id="PTHR14234:SF18">
    <property type="entry name" value="RIMS-BINDING PROTEIN 2"/>
    <property type="match status" value="1"/>
</dbReference>
<reference evidence="16 17" key="1">
    <citation type="journal article" date="2020" name="Nature">
        <title>Six reference-quality genomes reveal evolution of bat adaptations.</title>
        <authorList>
            <person name="Jebb D."/>
            <person name="Huang Z."/>
            <person name="Pippel M."/>
            <person name="Hughes G.M."/>
            <person name="Lavrichenko K."/>
            <person name="Devanna P."/>
            <person name="Winkler S."/>
            <person name="Jermiin L.S."/>
            <person name="Skirmuntt E.C."/>
            <person name="Katzourakis A."/>
            <person name="Burkitt-Gray L."/>
            <person name="Ray D.A."/>
            <person name="Sullivan K.A.M."/>
            <person name="Roscito J.G."/>
            <person name="Kirilenko B.M."/>
            <person name="Davalos L.M."/>
            <person name="Corthals A.P."/>
            <person name="Power M.L."/>
            <person name="Jones G."/>
            <person name="Ransome R.D."/>
            <person name="Dechmann D.K.N."/>
            <person name="Locatelli A.G."/>
            <person name="Puechmaille S.J."/>
            <person name="Fedrigo O."/>
            <person name="Jarvis E.D."/>
            <person name="Hiller M."/>
            <person name="Vernes S.C."/>
            <person name="Myers E.W."/>
            <person name="Teeling E.C."/>
        </authorList>
    </citation>
    <scope>NUCLEOTIDE SEQUENCE [LARGE SCALE GENOMIC DNA]</scope>
    <source>
        <strain evidence="16">MRouAeg1</strain>
        <tissue evidence="16">Muscle</tissue>
    </source>
</reference>
<dbReference type="SMART" id="SM00326">
    <property type="entry name" value="SH3"/>
    <property type="match status" value="3"/>
</dbReference>
<dbReference type="GO" id="GO:0007274">
    <property type="term" value="P:neuromuscular synaptic transmission"/>
    <property type="evidence" value="ECO:0007669"/>
    <property type="project" value="TreeGrafter"/>
</dbReference>
<dbReference type="Proteomes" id="UP000593571">
    <property type="component" value="Unassembled WGS sequence"/>
</dbReference>
<accession>A0A7J8H5K4</accession>
<evidence type="ECO:0000256" key="12">
    <source>
        <dbReference type="SAM" id="Coils"/>
    </source>
</evidence>
<dbReference type="Pfam" id="PF00041">
    <property type="entry name" value="fn3"/>
    <property type="match status" value="1"/>
</dbReference>
<evidence type="ECO:0000256" key="9">
    <source>
        <dbReference type="ARBA" id="ARBA00054159"/>
    </source>
</evidence>
<organism evidence="16 17">
    <name type="scientific">Rousettus aegyptiacus</name>
    <name type="common">Egyptian fruit bat</name>
    <name type="synonym">Pteropus aegyptiacus</name>
    <dbReference type="NCBI Taxonomy" id="9407"/>
    <lineage>
        <taxon>Eukaryota</taxon>
        <taxon>Metazoa</taxon>
        <taxon>Chordata</taxon>
        <taxon>Craniata</taxon>
        <taxon>Vertebrata</taxon>
        <taxon>Euteleostomi</taxon>
        <taxon>Mammalia</taxon>
        <taxon>Eutheria</taxon>
        <taxon>Laurasiatheria</taxon>
        <taxon>Chiroptera</taxon>
        <taxon>Yinpterochiroptera</taxon>
        <taxon>Pteropodoidea</taxon>
        <taxon>Pteropodidae</taxon>
        <taxon>Rousettinae</taxon>
        <taxon>Rousettus</taxon>
    </lineage>
</organism>
<dbReference type="InterPro" id="IPR036028">
    <property type="entry name" value="SH3-like_dom_sf"/>
</dbReference>
<evidence type="ECO:0000259" key="15">
    <source>
        <dbReference type="PROSITE" id="PS50853"/>
    </source>
</evidence>
<keyword evidence="7" id="KW-0472">Membrane</keyword>
<keyword evidence="17" id="KW-1185">Reference proteome</keyword>
<evidence type="ECO:0000256" key="8">
    <source>
        <dbReference type="ARBA" id="ARBA00034103"/>
    </source>
</evidence>
<dbReference type="FunFam" id="2.30.30.40:FF:000023">
    <property type="entry name" value="RIMS-binding protein 2 isoform F"/>
    <property type="match status" value="1"/>
</dbReference>
<dbReference type="PRINTS" id="PR00452">
    <property type="entry name" value="SH3DOMAIN"/>
</dbReference>
<feature type="domain" description="SH3" evidence="14">
    <location>
        <begin position="964"/>
        <end position="1031"/>
    </location>
</feature>
<dbReference type="InterPro" id="IPR013783">
    <property type="entry name" value="Ig-like_fold"/>
</dbReference>
<dbReference type="InterPro" id="IPR040325">
    <property type="entry name" value="RIMBP1/2/3"/>
</dbReference>
<dbReference type="PROSITE" id="PS50853">
    <property type="entry name" value="FN3"/>
    <property type="match status" value="2"/>
</dbReference>
<gene>
    <name evidence="16" type="ORF">HJG63_016702</name>
</gene>
<proteinExistence type="inferred from homology"/>
<comment type="similarity">
    <text evidence="2">Belongs to the RIMBP family.</text>
</comment>
<feature type="compositionally biased region" description="Basic and acidic residues" evidence="13">
    <location>
        <begin position="618"/>
        <end position="632"/>
    </location>
</feature>
<evidence type="ECO:0000256" key="1">
    <source>
        <dbReference type="ARBA" id="ARBA00004236"/>
    </source>
</evidence>
<dbReference type="CDD" id="cd12013">
    <property type="entry name" value="SH3_RIM-BP_3"/>
    <property type="match status" value="1"/>
</dbReference>
<evidence type="ECO:0000256" key="11">
    <source>
        <dbReference type="PROSITE-ProRule" id="PRU00192"/>
    </source>
</evidence>
<dbReference type="GO" id="GO:0045202">
    <property type="term" value="C:synapse"/>
    <property type="evidence" value="ECO:0007669"/>
    <property type="project" value="UniProtKB-SubCell"/>
</dbReference>
<keyword evidence="4" id="KW-1003">Cell membrane</keyword>
<feature type="domain" description="SH3" evidence="14">
    <location>
        <begin position="183"/>
        <end position="250"/>
    </location>
</feature>
<feature type="domain" description="SH3" evidence="14">
    <location>
        <begin position="861"/>
        <end position="928"/>
    </location>
</feature>
<keyword evidence="12" id="KW-0175">Coiled coil</keyword>
<evidence type="ECO:0000256" key="7">
    <source>
        <dbReference type="ARBA" id="ARBA00023136"/>
    </source>
</evidence>
<dbReference type="FunFam" id="2.60.40.10:FF:000643">
    <property type="entry name" value="RIMS-binding protein 2 isoform X1"/>
    <property type="match status" value="1"/>
</dbReference>
<sequence length="1118" mass="120779">MREAAERRQQLELEHEQALAALKAKQQEIDLLQKAQLEAKREHEGAVQLLECRVRELEEKCRAQSEQFGLLSRDLEKFRQHAGRIDLLGSSTAPSDGPPPPSKPFPRFMNGLAPSIGTGRERCIGSRTATGDHIQPLLPPGDQPEPPPARPAFPSGPASPRCGFESDMDNERASSTGRQRYSGKVHLCVARYSYNPFDGPNENPEAELPLTAGKYLYVYGDMDEDGFYEGELLDGQRGLVPSNFVDFVQDSESRLGTLGTGQDQNLINLSGIGPEAENILDLHSPTPPDSGVTDNGTGTLAVDIDDVGEDTVPYPRKITLIKQLARSVIVGWEPPALPPGWGAGSSYSVLVGQEPRLSLPLAGRTKALVEKLDMAAGTYRVSVQCVTGRGSSDPLRCTLLVGKDVAVAPSQLRVDSVTQTSAQLSWLPTNSNYSHVVFLNEEELGVVRAARYKFPLSNLRPSVAYKVKVLARPHQMPWQLPLEQREKKEAFVEFSTLPAGPPAPPRDVTVQAGAAPATVRVSWQPPALTAPGLSSGASVLGYGVYAKGQRVAEVSAPMADSATVELPRLRSLDAKAVTVRTLSAQGESVDSALATIPPDLLVPPAPTPKPLASAGVPDTKDDRLGPHVKGDEAWEQSRAPVPAHGHMLGPPSLQGPGRRSPSPSRILPQPQGAPVSTSVARAMARKAAERVAESSRIEKRSVFMERGGQYVDLDEEDGYESPDAKRRGASVDDFLKGSELGKPPHCCHGEEYHTESSRGSDLSDIMEEDEEELCSEMQLEDGGRRRPSGTSHSALKILGSVVSAGRAERADHLGRRFSRGSAGVWRSPPGMVPAIGDYGGRDRLSPDLYEESETDPGADEPPARIFVALFDYDPLSMSPNPDAAEELPFKEGQIIKVYGDKDADGFYRGETCARLGLIPCNMVSEIQADDDEMMDQLLRQGFLPLNTPVEKAERDRRGGRQRPAPTRRAVALYDYDPRESSPNIDAEAELTFCTGDIITVFGEIDEDGFYYGELNGQKGLVPSNFLEEVPDDVEVYLSDAPSRPAQDTPPRAKAKRVPPEGSGTARREPSPTARLHAGSPASPVGTGSPGRGRGVPSRKKKGLLFKGKRLLKKLGAAK</sequence>
<comment type="function">
    <text evidence="9">Plays a role in the synaptic transmission as bifunctional linker that interacts simultaneously with RIMS1, RIMS2, CACNA1D and CACNA1B.</text>
</comment>
<dbReference type="PROSITE" id="PS50002">
    <property type="entry name" value="SH3"/>
    <property type="match status" value="3"/>
</dbReference>
<dbReference type="Pfam" id="PF07653">
    <property type="entry name" value="SH3_2"/>
    <property type="match status" value="1"/>
</dbReference>
<feature type="region of interest" description="Disordered" evidence="13">
    <location>
        <begin position="1039"/>
        <end position="1118"/>
    </location>
</feature>
<keyword evidence="5" id="KW-0677">Repeat</keyword>
<feature type="region of interest" description="Disordered" evidence="13">
    <location>
        <begin position="741"/>
        <end position="768"/>
    </location>
</feature>
<name>A0A7J8H5K4_ROUAE</name>
<feature type="domain" description="Fibronectin type-III" evidence="15">
    <location>
        <begin position="504"/>
        <end position="605"/>
    </location>
</feature>
<dbReference type="SMART" id="SM00060">
    <property type="entry name" value="FN3"/>
    <property type="match status" value="3"/>
</dbReference>
<feature type="compositionally biased region" description="Basic residues" evidence="13">
    <location>
        <begin position="1096"/>
        <end position="1112"/>
    </location>
</feature>
<dbReference type="Pfam" id="PF14604">
    <property type="entry name" value="SH3_9"/>
    <property type="match status" value="2"/>
</dbReference>
<dbReference type="SUPFAM" id="SSF49265">
    <property type="entry name" value="Fibronectin type III"/>
    <property type="match status" value="2"/>
</dbReference>
<dbReference type="PANTHER" id="PTHR14234">
    <property type="entry name" value="RIM BINDING PROTEIN-RELATED"/>
    <property type="match status" value="1"/>
</dbReference>
<evidence type="ECO:0000256" key="4">
    <source>
        <dbReference type="ARBA" id="ARBA00022475"/>
    </source>
</evidence>
<dbReference type="FunFam" id="2.30.30.40:FF:000006">
    <property type="entry name" value="RIMS-binding protein 2 isoform X1"/>
    <property type="match status" value="1"/>
</dbReference>
<feature type="compositionally biased region" description="Low complexity" evidence="13">
    <location>
        <begin position="152"/>
        <end position="161"/>
    </location>
</feature>
<dbReference type="InterPro" id="IPR057884">
    <property type="entry name" value="FN3_RIM-BP1/2/3"/>
</dbReference>
<evidence type="ECO:0000259" key="14">
    <source>
        <dbReference type="PROSITE" id="PS50002"/>
    </source>
</evidence>
<evidence type="ECO:0000256" key="3">
    <source>
        <dbReference type="ARBA" id="ARBA00022443"/>
    </source>
</evidence>
<feature type="region of interest" description="Disordered" evidence="13">
    <location>
        <begin position="835"/>
        <end position="861"/>
    </location>
</feature>
<dbReference type="InterPro" id="IPR001452">
    <property type="entry name" value="SH3_domain"/>
</dbReference>
<feature type="compositionally biased region" description="Basic and acidic residues" evidence="13">
    <location>
        <begin position="747"/>
        <end position="758"/>
    </location>
</feature>
<dbReference type="InterPro" id="IPR035755">
    <property type="entry name" value="RIM-BP_SH3_3"/>
</dbReference>
<dbReference type="Pfam" id="PF25523">
    <property type="entry name" value="Ig_RIMBP2"/>
    <property type="match status" value="1"/>
</dbReference>
<dbReference type="SUPFAM" id="SSF50044">
    <property type="entry name" value="SH3-domain"/>
    <property type="match status" value="3"/>
</dbReference>
<evidence type="ECO:0000256" key="2">
    <source>
        <dbReference type="ARBA" id="ARBA00010749"/>
    </source>
</evidence>